<keyword evidence="6" id="KW-1185">Reference proteome</keyword>
<feature type="compositionally biased region" description="Gly residues" evidence="1">
    <location>
        <begin position="41"/>
        <end position="56"/>
    </location>
</feature>
<evidence type="ECO:0000259" key="2">
    <source>
        <dbReference type="Pfam" id="PF09818"/>
    </source>
</evidence>
<dbReference type="OMA" id="IRDRRMQ"/>
<protein>
    <recommendedName>
        <fullName evidence="7">ATPase of the ABC class</fullName>
    </recommendedName>
</protein>
<evidence type="ECO:0000256" key="1">
    <source>
        <dbReference type="SAM" id="MobiDB-lite"/>
    </source>
</evidence>
<evidence type="ECO:0000259" key="4">
    <source>
        <dbReference type="Pfam" id="PF21117"/>
    </source>
</evidence>
<proteinExistence type="predicted"/>
<dbReference type="GeneID" id="17325481"/>
<dbReference type="InterPro" id="IPR049069">
    <property type="entry name" value="MRB1590-like_C"/>
</dbReference>
<dbReference type="InterPro" id="IPR046834">
    <property type="entry name" value="ABC_ATPase_C"/>
</dbReference>
<reference evidence="6" key="1">
    <citation type="journal article" date="2013" name="Proc. Natl. Acad. Sci. U.S.A.">
        <title>Genome structure and metabolic features in the red seaweed Chondrus crispus shed light on evolution of the Archaeplastida.</title>
        <authorList>
            <person name="Collen J."/>
            <person name="Porcel B."/>
            <person name="Carre W."/>
            <person name="Ball S.G."/>
            <person name="Chaparro C."/>
            <person name="Tonon T."/>
            <person name="Barbeyron T."/>
            <person name="Michel G."/>
            <person name="Noel B."/>
            <person name="Valentin K."/>
            <person name="Elias M."/>
            <person name="Artiguenave F."/>
            <person name="Arun A."/>
            <person name="Aury J.M."/>
            <person name="Barbosa-Neto J.F."/>
            <person name="Bothwell J.H."/>
            <person name="Bouget F.Y."/>
            <person name="Brillet L."/>
            <person name="Cabello-Hurtado F."/>
            <person name="Capella-Gutierrez S."/>
            <person name="Charrier B."/>
            <person name="Cladiere L."/>
            <person name="Cock J.M."/>
            <person name="Coelho S.M."/>
            <person name="Colleoni C."/>
            <person name="Czjzek M."/>
            <person name="Da Silva C."/>
            <person name="Delage L."/>
            <person name="Denoeud F."/>
            <person name="Deschamps P."/>
            <person name="Dittami S.M."/>
            <person name="Gabaldon T."/>
            <person name="Gachon C.M."/>
            <person name="Groisillier A."/>
            <person name="Herve C."/>
            <person name="Jabbari K."/>
            <person name="Katinka M."/>
            <person name="Kloareg B."/>
            <person name="Kowalczyk N."/>
            <person name="Labadie K."/>
            <person name="Leblanc C."/>
            <person name="Lopez P.J."/>
            <person name="McLachlan D.H."/>
            <person name="Meslet-Cladiere L."/>
            <person name="Moustafa A."/>
            <person name="Nehr Z."/>
            <person name="Nyvall Collen P."/>
            <person name="Panaud O."/>
            <person name="Partensky F."/>
            <person name="Poulain J."/>
            <person name="Rensing S.A."/>
            <person name="Rousvoal S."/>
            <person name="Samson G."/>
            <person name="Symeonidi A."/>
            <person name="Weissenbach J."/>
            <person name="Zambounis A."/>
            <person name="Wincker P."/>
            <person name="Boyen C."/>
        </authorList>
    </citation>
    <scope>NUCLEOTIDE SEQUENCE [LARGE SCALE GENOMIC DNA]</scope>
    <source>
        <strain evidence="6">cv. Stackhouse</strain>
    </source>
</reference>
<dbReference type="Pfam" id="PF09818">
    <property type="entry name" value="ABC_ATPase"/>
    <property type="match status" value="1"/>
</dbReference>
<evidence type="ECO:0000313" key="6">
    <source>
        <dbReference type="Proteomes" id="UP000012073"/>
    </source>
</evidence>
<name>R7QIK7_CHOCR</name>
<evidence type="ECO:0000259" key="3">
    <source>
        <dbReference type="Pfam" id="PF20446"/>
    </source>
</evidence>
<dbReference type="OrthoDB" id="952at2759"/>
<evidence type="ECO:0000313" key="5">
    <source>
        <dbReference type="EMBL" id="CDF37904.1"/>
    </source>
</evidence>
<dbReference type="Pfam" id="PF20446">
    <property type="entry name" value="ABC_N"/>
    <property type="match status" value="1"/>
</dbReference>
<evidence type="ECO:0008006" key="7">
    <source>
        <dbReference type="Google" id="ProtNLM"/>
    </source>
</evidence>
<dbReference type="PANTHER" id="PTHR38149">
    <property type="entry name" value="ATPASE"/>
    <property type="match status" value="1"/>
</dbReference>
<dbReference type="KEGG" id="ccp:CHC_T00000036001"/>
<dbReference type="InterPro" id="IPR046833">
    <property type="entry name" value="ABC_N"/>
</dbReference>
<sequence>MAPYSNRGSDSHRGSGGYGRGGRGRGRGAYYANKYGRGRGRGGGGQSDNGPGQGGGSRRDPQQFQSQGGREELAQLLHQMSGGSYPRYKDLIGKWGLMDATTLFFDRIQSDPYAPPSRARLRVELSSSGFDTDLYSSRIRQTAFCDFLTRKFWRVTHDAHMDRTTGGGGWSGPKGGNLNIDKPSQHVLERTSCLIVDDCFIEMRFTVNLPARGRTIQGQEAASILTERLPNVVAEVLFAQSEDSQKLLQHVTSIEDQEFTRNVSLGEHGLVAFVCNGAVLPRSSGADDEPMDESAAVPFESPESLFCEIELPSGKKVQGMGIKPGISLIVGGGFHGKSTLLAALEVGIYNHIPGDGREFVCLNKTGVSIRAEDGRSITGVNISPFINNLPFGKKTTSFCTPDASGSTSQAANIIEALEAGAKVLLTDEDLAATNFMMRDQRMQQLVPSSKEPITPMIQRIRSLYEEEGVSSILVIGGAGDYFEVSDLVVMMDCYKPRDVTNEAKSIASSFPSGLKLSDSPSDIFKTNKKRLIASDSVQRIAKSGRGKISVRVKGTIEFGSTEIDLSAMSQIVETSQTRAIAVALESIAGMSVLDRDGIGACVRKLMSEVDATNLDAMNSRGERQGNYARPRAIEIHGALSRLRGVDLSR</sequence>
<dbReference type="AlphaFoldDB" id="R7QIK7"/>
<feature type="domain" description="MRB1590-like C-terminal" evidence="4">
    <location>
        <begin position="547"/>
        <end position="646"/>
    </location>
</feature>
<gene>
    <name evidence="5" type="ORF">CHC_T00000036001</name>
</gene>
<feature type="domain" description="ATPase of the ABC class C-terminal" evidence="2">
    <location>
        <begin position="244"/>
        <end position="515"/>
    </location>
</feature>
<accession>R7QIK7</accession>
<organism evidence="5 6">
    <name type="scientific">Chondrus crispus</name>
    <name type="common">Carrageen Irish moss</name>
    <name type="synonym">Polymorpha crispa</name>
    <dbReference type="NCBI Taxonomy" id="2769"/>
    <lineage>
        <taxon>Eukaryota</taxon>
        <taxon>Rhodophyta</taxon>
        <taxon>Florideophyceae</taxon>
        <taxon>Rhodymeniophycidae</taxon>
        <taxon>Gigartinales</taxon>
        <taxon>Gigartinaceae</taxon>
        <taxon>Chondrus</taxon>
    </lineage>
</organism>
<dbReference type="Proteomes" id="UP000012073">
    <property type="component" value="Unassembled WGS sequence"/>
</dbReference>
<dbReference type="Gramene" id="CDF37904">
    <property type="protein sequence ID" value="CDF37904"/>
    <property type="gene ID" value="CHC_T00000036001"/>
</dbReference>
<feature type="region of interest" description="Disordered" evidence="1">
    <location>
        <begin position="1"/>
        <end position="70"/>
    </location>
</feature>
<dbReference type="Pfam" id="PF21117">
    <property type="entry name" value="MRB1590_C"/>
    <property type="match status" value="1"/>
</dbReference>
<dbReference type="RefSeq" id="XP_005717775.1">
    <property type="nucleotide sequence ID" value="XM_005717718.1"/>
</dbReference>
<dbReference type="PANTHER" id="PTHR38149:SF1">
    <property type="entry name" value="ATPASE"/>
    <property type="match status" value="1"/>
</dbReference>
<dbReference type="EMBL" id="HG001883">
    <property type="protein sequence ID" value="CDF37904.1"/>
    <property type="molecule type" value="Genomic_DNA"/>
</dbReference>
<feature type="domain" description="ATPase of the ABC class N-terminal" evidence="3">
    <location>
        <begin position="71"/>
        <end position="239"/>
    </location>
</feature>
<dbReference type="InterPro" id="IPR019195">
    <property type="entry name" value="ABC_ATPase_put"/>
</dbReference>